<dbReference type="GO" id="GO:0016020">
    <property type="term" value="C:membrane"/>
    <property type="evidence" value="ECO:0007669"/>
    <property type="project" value="UniProtKB-SubCell"/>
</dbReference>
<evidence type="ECO:0000256" key="1">
    <source>
        <dbReference type="ARBA" id="ARBA00004141"/>
    </source>
</evidence>
<feature type="transmembrane region" description="Helical" evidence="7">
    <location>
        <begin position="334"/>
        <end position="362"/>
    </location>
</feature>
<dbReference type="EMBL" id="CAVMBE010000027">
    <property type="protein sequence ID" value="CAK4021787.1"/>
    <property type="molecule type" value="Genomic_DNA"/>
</dbReference>
<dbReference type="Pfam" id="PF00324">
    <property type="entry name" value="AA_permease"/>
    <property type="match status" value="1"/>
</dbReference>
<name>A0AAI8YZE8_9PEZI</name>
<dbReference type="Gene3D" id="1.20.1740.10">
    <property type="entry name" value="Amino acid/polyamine transporter I"/>
    <property type="match status" value="1"/>
</dbReference>
<keyword evidence="3 7" id="KW-0812">Transmembrane</keyword>
<keyword evidence="10" id="KW-1185">Reference proteome</keyword>
<dbReference type="GO" id="GO:0015171">
    <property type="term" value="F:amino acid transmembrane transporter activity"/>
    <property type="evidence" value="ECO:0007669"/>
    <property type="project" value="TreeGrafter"/>
</dbReference>
<feature type="transmembrane region" description="Helical" evidence="7">
    <location>
        <begin position="205"/>
        <end position="223"/>
    </location>
</feature>
<comment type="caution">
    <text evidence="9">The sequence shown here is derived from an EMBL/GenBank/DDBJ whole genome shotgun (WGS) entry which is preliminary data.</text>
</comment>
<gene>
    <name evidence="9" type="ORF">LECACI_7A004796</name>
</gene>
<evidence type="ECO:0000313" key="10">
    <source>
        <dbReference type="Proteomes" id="UP001296104"/>
    </source>
</evidence>
<feature type="transmembrane region" description="Helical" evidence="7">
    <location>
        <begin position="61"/>
        <end position="82"/>
    </location>
</feature>
<reference evidence="9" key="1">
    <citation type="submission" date="2023-11" db="EMBL/GenBank/DDBJ databases">
        <authorList>
            <person name="Alioto T."/>
            <person name="Alioto T."/>
            <person name="Gomez Garrido J."/>
        </authorList>
    </citation>
    <scope>NUCLEOTIDE SEQUENCE</scope>
</reference>
<dbReference type="AlphaFoldDB" id="A0AAI8YZE8"/>
<feature type="transmembrane region" description="Helical" evidence="7">
    <location>
        <begin position="294"/>
        <end position="314"/>
    </location>
</feature>
<evidence type="ECO:0000256" key="2">
    <source>
        <dbReference type="ARBA" id="ARBA00022448"/>
    </source>
</evidence>
<evidence type="ECO:0000256" key="3">
    <source>
        <dbReference type="ARBA" id="ARBA00022692"/>
    </source>
</evidence>
<dbReference type="PANTHER" id="PTHR43341:SF9">
    <property type="entry name" value="DICARBOXYLIC AMINO ACID PERMEASE"/>
    <property type="match status" value="1"/>
</dbReference>
<feature type="transmembrane region" description="Helical" evidence="7">
    <location>
        <begin position="88"/>
        <end position="109"/>
    </location>
</feature>
<feature type="transmembrane region" description="Helical" evidence="7">
    <location>
        <begin position="172"/>
        <end position="193"/>
    </location>
</feature>
<feature type="transmembrane region" description="Helical" evidence="7">
    <location>
        <begin position="394"/>
        <end position="414"/>
    </location>
</feature>
<sequence length="580" mass="63155">MAWGRKSSIAAAHQQSTVDSEKLPYEYEQYESESPIAEAGHLADPADEDHSLQRGLKARQVTMIAIGGAIGTGLIIGTGSALANTGPASILISYTIVGMLVYVVMAALGEMATWLPAAGGFAVYASRFVDPALGFSLGYTYWFKYIITTPNQLTAGALVISYWIDRDRVNPGVWITIFLVAIVAINFLGIKYFGELEFWLSSVKVLVIIGLIILTLVLALGGGPNGDRTGFRYWNNPGAFKEFVGHGAVGRFTAVWQSMVTAVFAFLGTELVGVTVGEAQNPRKNIPRAIKLTFWRIAVFYIISVLLLGMVVPYNSDELVFATKSSTSAAASPFVVAIKIAGIGGLPGFLNACILIFVFSAANSDLYIASRTLHGLALKNHAPKILATTNKRGVPFYALGLSASICCIAFMNVSTSSTTVFGYFVNLVSIFGLLTWISILVSHIYFVKARRAQGVPDDSSQLRYKSPFGLWGSYVALVFCCLIALTKNFTVFVPKPSTYGNFDYKNFITGYLGIPLYLIMIVGYKFLRKTHQVKPEEADLWSGKDVIDADEQEWIAKEAADKANGRGKRGLYDRTLGYIF</sequence>
<dbReference type="InterPro" id="IPR004840">
    <property type="entry name" value="Amino_acid_permease_CS"/>
</dbReference>
<dbReference type="PANTHER" id="PTHR43341">
    <property type="entry name" value="AMINO ACID PERMEASE"/>
    <property type="match status" value="1"/>
</dbReference>
<evidence type="ECO:0000256" key="4">
    <source>
        <dbReference type="ARBA" id="ARBA00022970"/>
    </source>
</evidence>
<feature type="domain" description="Amino acid permease/ SLC12A" evidence="8">
    <location>
        <begin position="61"/>
        <end position="531"/>
    </location>
</feature>
<evidence type="ECO:0000256" key="6">
    <source>
        <dbReference type="ARBA" id="ARBA00023136"/>
    </source>
</evidence>
<evidence type="ECO:0000259" key="8">
    <source>
        <dbReference type="Pfam" id="PF00324"/>
    </source>
</evidence>
<feature type="transmembrane region" description="Helical" evidence="7">
    <location>
        <begin position="506"/>
        <end position="527"/>
    </location>
</feature>
<keyword evidence="2" id="KW-0813">Transport</keyword>
<evidence type="ECO:0000313" key="9">
    <source>
        <dbReference type="EMBL" id="CAK4021787.1"/>
    </source>
</evidence>
<accession>A0AAI8YZE8</accession>
<keyword evidence="6 7" id="KW-0472">Membrane</keyword>
<protein>
    <submittedName>
        <fullName evidence="9">Dicarboxylic amino acid permease</fullName>
    </submittedName>
</protein>
<dbReference type="Proteomes" id="UP001296104">
    <property type="component" value="Unassembled WGS sequence"/>
</dbReference>
<dbReference type="PIRSF" id="PIRSF006060">
    <property type="entry name" value="AA_transporter"/>
    <property type="match status" value="1"/>
</dbReference>
<proteinExistence type="predicted"/>
<keyword evidence="4" id="KW-0029">Amino-acid transport</keyword>
<keyword evidence="5 7" id="KW-1133">Transmembrane helix</keyword>
<evidence type="ECO:0000256" key="7">
    <source>
        <dbReference type="SAM" id="Phobius"/>
    </source>
</evidence>
<evidence type="ECO:0000256" key="5">
    <source>
        <dbReference type="ARBA" id="ARBA00022989"/>
    </source>
</evidence>
<organism evidence="9 10">
    <name type="scientific">Lecanosticta acicola</name>
    <dbReference type="NCBI Taxonomy" id="111012"/>
    <lineage>
        <taxon>Eukaryota</taxon>
        <taxon>Fungi</taxon>
        <taxon>Dikarya</taxon>
        <taxon>Ascomycota</taxon>
        <taxon>Pezizomycotina</taxon>
        <taxon>Dothideomycetes</taxon>
        <taxon>Dothideomycetidae</taxon>
        <taxon>Mycosphaerellales</taxon>
        <taxon>Mycosphaerellaceae</taxon>
        <taxon>Lecanosticta</taxon>
    </lineage>
</organism>
<feature type="transmembrane region" description="Helical" evidence="7">
    <location>
        <begin position="420"/>
        <end position="447"/>
    </location>
</feature>
<feature type="transmembrane region" description="Helical" evidence="7">
    <location>
        <begin position="468"/>
        <end position="486"/>
    </location>
</feature>
<dbReference type="InterPro" id="IPR004841">
    <property type="entry name" value="AA-permease/SLC12A_dom"/>
</dbReference>
<dbReference type="PROSITE" id="PS00218">
    <property type="entry name" value="AMINO_ACID_PERMEASE_1"/>
    <property type="match status" value="1"/>
</dbReference>
<dbReference type="InterPro" id="IPR050524">
    <property type="entry name" value="APC_YAT"/>
</dbReference>
<comment type="subcellular location">
    <subcellularLocation>
        <location evidence="1">Membrane</location>
        <topology evidence="1">Multi-pass membrane protein</topology>
    </subcellularLocation>
</comment>
<dbReference type="FunFam" id="1.20.1740.10:FF:000006">
    <property type="entry name" value="General amino acid permease"/>
    <property type="match status" value="1"/>
</dbReference>